<dbReference type="Pfam" id="PF15071">
    <property type="entry name" value="TMEM220"/>
    <property type="match status" value="1"/>
</dbReference>
<feature type="transmembrane region" description="Helical" evidence="1">
    <location>
        <begin position="95"/>
        <end position="113"/>
    </location>
</feature>
<dbReference type="Proteomes" id="UP000305939">
    <property type="component" value="Unassembled WGS sequence"/>
</dbReference>
<evidence type="ECO:0000313" key="3">
    <source>
        <dbReference type="Proteomes" id="UP000305939"/>
    </source>
</evidence>
<dbReference type="EMBL" id="SSMC01000003">
    <property type="protein sequence ID" value="THD66675.1"/>
    <property type="molecule type" value="Genomic_DNA"/>
</dbReference>
<feature type="transmembrane region" description="Helical" evidence="1">
    <location>
        <begin position="31"/>
        <end position="49"/>
    </location>
</feature>
<keyword evidence="1" id="KW-1133">Transmembrane helix</keyword>
<evidence type="ECO:0000313" key="2">
    <source>
        <dbReference type="EMBL" id="THD66675.1"/>
    </source>
</evidence>
<protein>
    <recommendedName>
        <fullName evidence="4">Transmembrane family 220, helix</fullName>
    </recommendedName>
</protein>
<proteinExistence type="predicted"/>
<sequence>MKNRFLKITALVFTALFVISAILQYNDPDPYLWYAIYGGAALVSLLYVFDKLPFWVALLAGVLFIVGGVLTWPVQYEGVTIGGGDINNIEEGREALGLFITSVIFLIYALTINRKHKFA</sequence>
<keyword evidence="1" id="KW-0472">Membrane</keyword>
<dbReference type="PANTHER" id="PTHR34262">
    <property type="entry name" value="TRANSMEMBRANE PROTEIN 220"/>
    <property type="match status" value="1"/>
</dbReference>
<keyword evidence="1" id="KW-0812">Transmembrane</keyword>
<feature type="transmembrane region" description="Helical" evidence="1">
    <location>
        <begin position="5"/>
        <end position="25"/>
    </location>
</feature>
<reference evidence="2 3" key="1">
    <citation type="submission" date="2019-04" db="EMBL/GenBank/DDBJ databases">
        <title>Draft genome sequence of Robertkochia marina CC-AMO-30D.</title>
        <authorList>
            <person name="Hameed A."/>
            <person name="Lin S.-Y."/>
            <person name="Shahina M."/>
            <person name="Lai W.-A."/>
            <person name="Young C.-C."/>
        </authorList>
    </citation>
    <scope>NUCLEOTIDE SEQUENCE [LARGE SCALE GENOMIC DNA]</scope>
    <source>
        <strain evidence="2 3">CC-AMO-30D</strain>
    </source>
</reference>
<dbReference type="PANTHER" id="PTHR34262:SF1">
    <property type="entry name" value="TRANSMEMBRANE PROTEIN 220"/>
    <property type="match status" value="1"/>
</dbReference>
<gene>
    <name evidence="2" type="ORF">E7Z59_12885</name>
</gene>
<feature type="transmembrane region" description="Helical" evidence="1">
    <location>
        <begin position="56"/>
        <end position="75"/>
    </location>
</feature>
<comment type="caution">
    <text evidence="2">The sequence shown here is derived from an EMBL/GenBank/DDBJ whole genome shotgun (WGS) entry which is preliminary data.</text>
</comment>
<organism evidence="2 3">
    <name type="scientific">Robertkochia marina</name>
    <dbReference type="NCBI Taxonomy" id="1227945"/>
    <lineage>
        <taxon>Bacteria</taxon>
        <taxon>Pseudomonadati</taxon>
        <taxon>Bacteroidota</taxon>
        <taxon>Flavobacteriia</taxon>
        <taxon>Flavobacteriales</taxon>
        <taxon>Flavobacteriaceae</taxon>
        <taxon>Robertkochia</taxon>
    </lineage>
</organism>
<keyword evidence="3" id="KW-1185">Reference proteome</keyword>
<dbReference type="OrthoDB" id="329078at2"/>
<dbReference type="RefSeq" id="WP_136336745.1">
    <property type="nucleotide sequence ID" value="NZ_QXMP01000003.1"/>
</dbReference>
<dbReference type="InterPro" id="IPR029377">
    <property type="entry name" value="TMEM220"/>
</dbReference>
<evidence type="ECO:0008006" key="4">
    <source>
        <dbReference type="Google" id="ProtNLM"/>
    </source>
</evidence>
<evidence type="ECO:0000256" key="1">
    <source>
        <dbReference type="SAM" id="Phobius"/>
    </source>
</evidence>
<accession>A0A4S3LZE3</accession>
<dbReference type="AlphaFoldDB" id="A0A4S3LZE3"/>
<name>A0A4S3LZE3_9FLAO</name>